<dbReference type="AlphaFoldDB" id="A0A9D1ZTF4"/>
<comment type="caution">
    <text evidence="3">The sequence shown here is derived from an EMBL/GenBank/DDBJ whole genome shotgun (WGS) entry which is preliminary data.</text>
</comment>
<keyword evidence="1 3" id="KW-0378">Hydrolase</keyword>
<evidence type="ECO:0000256" key="1">
    <source>
        <dbReference type="ARBA" id="ARBA00022801"/>
    </source>
</evidence>
<dbReference type="PANTHER" id="PTHR48081">
    <property type="entry name" value="AB HYDROLASE SUPERFAMILY PROTEIN C4A8.06C"/>
    <property type="match status" value="1"/>
</dbReference>
<dbReference type="PANTHER" id="PTHR48081:SF8">
    <property type="entry name" value="ALPHA_BETA HYDROLASE FOLD-3 DOMAIN-CONTAINING PROTEIN-RELATED"/>
    <property type="match status" value="1"/>
</dbReference>
<dbReference type="Proteomes" id="UP000886750">
    <property type="component" value="Unassembled WGS sequence"/>
</dbReference>
<dbReference type="Gene3D" id="3.40.50.1820">
    <property type="entry name" value="alpha/beta hydrolase"/>
    <property type="match status" value="1"/>
</dbReference>
<gene>
    <name evidence="3" type="ORF">H9729_00465</name>
</gene>
<dbReference type="InterPro" id="IPR013094">
    <property type="entry name" value="AB_hydrolase_3"/>
</dbReference>
<reference evidence="3" key="2">
    <citation type="submission" date="2021-04" db="EMBL/GenBank/DDBJ databases">
        <authorList>
            <person name="Gilroy R."/>
        </authorList>
    </citation>
    <scope>NUCLEOTIDE SEQUENCE</scope>
    <source>
        <strain evidence="3">1345</strain>
    </source>
</reference>
<dbReference type="InterPro" id="IPR050300">
    <property type="entry name" value="GDXG_lipolytic_enzyme"/>
</dbReference>
<dbReference type="SUPFAM" id="SSF53474">
    <property type="entry name" value="alpha/beta-Hydrolases"/>
    <property type="match status" value="1"/>
</dbReference>
<evidence type="ECO:0000313" key="3">
    <source>
        <dbReference type="EMBL" id="HIY96141.1"/>
    </source>
</evidence>
<dbReference type="InterPro" id="IPR029058">
    <property type="entry name" value="AB_hydrolase_fold"/>
</dbReference>
<evidence type="ECO:0000313" key="4">
    <source>
        <dbReference type="Proteomes" id="UP000886750"/>
    </source>
</evidence>
<dbReference type="Pfam" id="PF07859">
    <property type="entry name" value="Abhydrolase_3"/>
    <property type="match status" value="1"/>
</dbReference>
<sequence length="293" mass="32139">MASLLLHILDAIFKRMPANGDIYAERKNNAARRPPRPPRGVTVERTEFGGIPCEVVKKAGNTRIPVFYIHGGGFTTGSARERRAITFYLCDRFGFNCIACDYRLAPEHKLPTAHEDCYAAYGAVVQRYPQVVLMGESAGGTLAVSVAMRALKEGIARPAAVAAFSPLAALNTDLPSHKTNVKTDYMLKRDPSSGELLKLICPENAGAEFFKDPIISPVYGTFNNFPPLFLSASDSEILYDDAVMLYQKAVNDGVKAHIEVMNGLLHAWPIITQLPEARKTLKKLDVFLKNAGI</sequence>
<reference evidence="3" key="1">
    <citation type="journal article" date="2021" name="PeerJ">
        <title>Extensive microbial diversity within the chicken gut microbiome revealed by metagenomics and culture.</title>
        <authorList>
            <person name="Gilroy R."/>
            <person name="Ravi A."/>
            <person name="Getino M."/>
            <person name="Pursley I."/>
            <person name="Horton D.L."/>
            <person name="Alikhan N.F."/>
            <person name="Baker D."/>
            <person name="Gharbi K."/>
            <person name="Hall N."/>
            <person name="Watson M."/>
            <person name="Adriaenssens E.M."/>
            <person name="Foster-Nyarko E."/>
            <person name="Jarju S."/>
            <person name="Secka A."/>
            <person name="Antonio M."/>
            <person name="Oren A."/>
            <person name="Chaudhuri R.R."/>
            <person name="La Ragione R."/>
            <person name="Hildebrand F."/>
            <person name="Pallen M.J."/>
        </authorList>
    </citation>
    <scope>NUCLEOTIDE SEQUENCE</scope>
    <source>
        <strain evidence="3">1345</strain>
    </source>
</reference>
<organism evidence="3 4">
    <name type="scientific">Candidatus Borkfalkia excrementigallinarum</name>
    <dbReference type="NCBI Taxonomy" id="2838506"/>
    <lineage>
        <taxon>Bacteria</taxon>
        <taxon>Bacillati</taxon>
        <taxon>Bacillota</taxon>
        <taxon>Clostridia</taxon>
        <taxon>Christensenellales</taxon>
        <taxon>Christensenellaceae</taxon>
        <taxon>Candidatus Borkfalkia</taxon>
    </lineage>
</organism>
<evidence type="ECO:0000259" key="2">
    <source>
        <dbReference type="Pfam" id="PF07859"/>
    </source>
</evidence>
<proteinExistence type="predicted"/>
<protein>
    <submittedName>
        <fullName evidence="3">Alpha/beta hydrolase</fullName>
    </submittedName>
</protein>
<name>A0A9D1ZTF4_9FIRM</name>
<accession>A0A9D1ZTF4</accession>
<dbReference type="EMBL" id="DXCQ01000005">
    <property type="protein sequence ID" value="HIY96141.1"/>
    <property type="molecule type" value="Genomic_DNA"/>
</dbReference>
<dbReference type="GO" id="GO:0016787">
    <property type="term" value="F:hydrolase activity"/>
    <property type="evidence" value="ECO:0007669"/>
    <property type="project" value="UniProtKB-KW"/>
</dbReference>
<feature type="domain" description="Alpha/beta hydrolase fold-3" evidence="2">
    <location>
        <begin position="66"/>
        <end position="268"/>
    </location>
</feature>